<dbReference type="SUPFAM" id="SSF159042">
    <property type="entry name" value="Plus3-like"/>
    <property type="match status" value="1"/>
</dbReference>
<proteinExistence type="predicted"/>
<dbReference type="Pfam" id="PF03126">
    <property type="entry name" value="Plus-3"/>
    <property type="match status" value="1"/>
</dbReference>
<evidence type="ECO:0000256" key="5">
    <source>
        <dbReference type="SAM" id="Coils"/>
    </source>
</evidence>
<dbReference type="PROSITE" id="PS51360">
    <property type="entry name" value="PLUS3"/>
    <property type="match status" value="1"/>
</dbReference>
<evidence type="ECO:0000313" key="9">
    <source>
        <dbReference type="Proteomes" id="UP000007264"/>
    </source>
</evidence>
<feature type="compositionally biased region" description="Low complexity" evidence="6">
    <location>
        <begin position="161"/>
        <end position="181"/>
    </location>
</feature>
<evidence type="ECO:0000256" key="6">
    <source>
        <dbReference type="SAM" id="MobiDB-lite"/>
    </source>
</evidence>
<keyword evidence="5" id="KW-0175">Coiled coil</keyword>
<evidence type="ECO:0000259" key="7">
    <source>
        <dbReference type="PROSITE" id="PS51360"/>
    </source>
</evidence>
<keyword evidence="3" id="KW-0804">Transcription</keyword>
<dbReference type="RefSeq" id="XP_005650428.1">
    <property type="nucleotide sequence ID" value="XM_005650371.1"/>
</dbReference>
<dbReference type="GO" id="GO:0016593">
    <property type="term" value="C:Cdc73/Paf1 complex"/>
    <property type="evidence" value="ECO:0007669"/>
    <property type="project" value="TreeGrafter"/>
</dbReference>
<feature type="compositionally biased region" description="Polar residues" evidence="6">
    <location>
        <begin position="143"/>
        <end position="157"/>
    </location>
</feature>
<feature type="region of interest" description="Disordered" evidence="6">
    <location>
        <begin position="14"/>
        <end position="109"/>
    </location>
</feature>
<dbReference type="EMBL" id="AGSI01000003">
    <property type="protein sequence ID" value="EIE25884.1"/>
    <property type="molecule type" value="Genomic_DNA"/>
</dbReference>
<organism evidence="8 9">
    <name type="scientific">Coccomyxa subellipsoidea (strain C-169)</name>
    <name type="common">Green microalga</name>
    <dbReference type="NCBI Taxonomy" id="574566"/>
    <lineage>
        <taxon>Eukaryota</taxon>
        <taxon>Viridiplantae</taxon>
        <taxon>Chlorophyta</taxon>
        <taxon>core chlorophytes</taxon>
        <taxon>Trebouxiophyceae</taxon>
        <taxon>Trebouxiophyceae incertae sedis</taxon>
        <taxon>Coccomyxaceae</taxon>
        <taxon>Coccomyxa</taxon>
        <taxon>Coccomyxa subellipsoidea</taxon>
    </lineage>
</organism>
<comment type="subcellular location">
    <subcellularLocation>
        <location evidence="1">Nucleus</location>
    </subcellularLocation>
</comment>
<feature type="coiled-coil region" evidence="5">
    <location>
        <begin position="447"/>
        <end position="474"/>
    </location>
</feature>
<feature type="compositionally biased region" description="Basic and acidic residues" evidence="6">
    <location>
        <begin position="182"/>
        <end position="193"/>
    </location>
</feature>
<dbReference type="Proteomes" id="UP000007264">
    <property type="component" value="Unassembled WGS sequence"/>
</dbReference>
<accession>I0Z5G5</accession>
<keyword evidence="2" id="KW-0805">Transcription regulation</keyword>
<reference evidence="8 9" key="1">
    <citation type="journal article" date="2012" name="Genome Biol.">
        <title>The genome of the polar eukaryotic microalga coccomyxa subellipsoidea reveals traits of cold adaptation.</title>
        <authorList>
            <person name="Blanc G."/>
            <person name="Agarkova I."/>
            <person name="Grimwood J."/>
            <person name="Kuo A."/>
            <person name="Brueggeman A."/>
            <person name="Dunigan D."/>
            <person name="Gurnon J."/>
            <person name="Ladunga I."/>
            <person name="Lindquist E."/>
            <person name="Lucas S."/>
            <person name="Pangilinan J."/>
            <person name="Proschold T."/>
            <person name="Salamov A."/>
            <person name="Schmutz J."/>
            <person name="Weeks D."/>
            <person name="Yamada T."/>
            <person name="Claverie J.M."/>
            <person name="Grigoriev I."/>
            <person name="Van Etten J."/>
            <person name="Lomsadze A."/>
            <person name="Borodovsky M."/>
        </authorList>
    </citation>
    <scope>NUCLEOTIDE SEQUENCE [LARGE SCALE GENOMIC DNA]</scope>
    <source>
        <strain evidence="8 9">C-169</strain>
    </source>
</reference>
<dbReference type="OrthoDB" id="166375at2759"/>
<dbReference type="Gene3D" id="3.90.70.200">
    <property type="entry name" value="Plus-3 domain"/>
    <property type="match status" value="1"/>
</dbReference>
<gene>
    <name evidence="8" type="ORF">COCSUDRAFT_64884</name>
</gene>
<evidence type="ECO:0000256" key="1">
    <source>
        <dbReference type="ARBA" id="ARBA00004123"/>
    </source>
</evidence>
<feature type="compositionally biased region" description="Basic and acidic residues" evidence="6">
    <location>
        <begin position="209"/>
        <end position="249"/>
    </location>
</feature>
<evidence type="ECO:0000256" key="4">
    <source>
        <dbReference type="ARBA" id="ARBA00023242"/>
    </source>
</evidence>
<feature type="domain" description="Plus3" evidence="7">
    <location>
        <begin position="267"/>
        <end position="406"/>
    </location>
</feature>
<dbReference type="InterPro" id="IPR036128">
    <property type="entry name" value="Plus3-like_sf"/>
</dbReference>
<evidence type="ECO:0000313" key="8">
    <source>
        <dbReference type="EMBL" id="EIE25884.1"/>
    </source>
</evidence>
<dbReference type="GO" id="GO:1990269">
    <property type="term" value="F:RNA polymerase II C-terminal domain phosphoserine binding"/>
    <property type="evidence" value="ECO:0007669"/>
    <property type="project" value="TreeGrafter"/>
</dbReference>
<feature type="compositionally biased region" description="Acidic residues" evidence="6">
    <location>
        <begin position="38"/>
        <end position="54"/>
    </location>
</feature>
<protein>
    <recommendedName>
        <fullName evidence="7">Plus3 domain-containing protein</fullName>
    </recommendedName>
</protein>
<dbReference type="STRING" id="574566.I0Z5G5"/>
<feature type="compositionally biased region" description="Basic and acidic residues" evidence="6">
    <location>
        <begin position="122"/>
        <end position="137"/>
    </location>
</feature>
<dbReference type="KEGG" id="csl:COCSUDRAFT_64884"/>
<comment type="caution">
    <text evidence="8">The sequence shown here is derived from an EMBL/GenBank/DDBJ whole genome shotgun (WGS) entry which is preliminary data.</text>
</comment>
<dbReference type="eggNOG" id="KOG2402">
    <property type="taxonomic scope" value="Eukaryota"/>
</dbReference>
<dbReference type="GeneID" id="17043888"/>
<keyword evidence="4" id="KW-0539">Nucleus</keyword>
<keyword evidence="9" id="KW-1185">Reference proteome</keyword>
<dbReference type="InterPro" id="IPR004343">
    <property type="entry name" value="Plus-3_dom"/>
</dbReference>
<dbReference type="AlphaFoldDB" id="I0Z5G5"/>
<dbReference type="GO" id="GO:0003677">
    <property type="term" value="F:DNA binding"/>
    <property type="evidence" value="ECO:0007669"/>
    <property type="project" value="InterPro"/>
</dbReference>
<evidence type="ECO:0000256" key="2">
    <source>
        <dbReference type="ARBA" id="ARBA00023015"/>
    </source>
</evidence>
<dbReference type="PANTHER" id="PTHR13115:SF8">
    <property type="entry name" value="RNA POLYMERASE-ASSOCIATED PROTEIN RTF1 HOMOLOG"/>
    <property type="match status" value="1"/>
</dbReference>
<sequence>MGDDLSFEEELLLQVAGRSRPSAKSQGKKRNRRAVSISEDDGEEFNSDSNDESEDKPSQEKGRRSSGVQNKKSRSAPQEEEQVSDGGEFDDGYGSDLMGDEEDRAHLMGMNELQREMILAERAEKRDLERERRERLRNAKLVRQNQQASQQTLQPRASTRAKQQAGSAKKSAMAELVAAKAARAERTTALDRERRRRGRDSSYSEEEEARLSDSEADRSARSSPDRSSPDRGARSDDDDRRRRYSRSESDSDEDADARSQEADEAEEASMEEALRMQVRRSLLEKWLNEPFLEKTVVGCLVRVSMRGAYILAEVIGVVEREAGTYKDPQFAFKSPYKTPEGKLTNKWLLMQHGTSQRYMPIALVSNKKFTEDEWRKWHTQCEKDNRPQLSTGDVQSAVARFKQALTYTYTAEDVQRMIEEKRARGTFGRNSAVEKARLERLRDAAMDQEDLEEAQRLSDQIAELEAAAAERAAERRNVGMASVNRRNTNRNFENAFKNVGARPEGARLADDGTDPFSRRKTRPMNYWSTKRKQATTNGEVDGLSVATSSHGADGEDGEPETPAARATENEQGDLDVNIDLSVLKLASHRKSMASQLLGPNWQISSCAHSKQPPDLAARKMLTLADYKRRQGII</sequence>
<feature type="compositionally biased region" description="Acidic residues" evidence="6">
    <location>
        <begin position="78"/>
        <end position="102"/>
    </location>
</feature>
<feature type="region of interest" description="Disordered" evidence="6">
    <location>
        <begin position="122"/>
        <end position="271"/>
    </location>
</feature>
<feature type="region of interest" description="Disordered" evidence="6">
    <location>
        <begin position="530"/>
        <end position="572"/>
    </location>
</feature>
<dbReference type="PANTHER" id="PTHR13115">
    <property type="entry name" value="RNA POLYMERASE-ASSOCIATED PROTEIN RTF1 HOMOLOG"/>
    <property type="match status" value="1"/>
</dbReference>
<dbReference type="SMART" id="SM00719">
    <property type="entry name" value="Plus3"/>
    <property type="match status" value="1"/>
</dbReference>
<name>I0Z5G5_COCSC</name>
<evidence type="ECO:0000256" key="3">
    <source>
        <dbReference type="ARBA" id="ARBA00023163"/>
    </source>
</evidence>